<dbReference type="InterPro" id="IPR052816">
    <property type="entry name" value="Peroxisomal_Membrane_PEX28-32"/>
</dbReference>
<feature type="transmembrane region" description="Helical" evidence="6">
    <location>
        <begin position="320"/>
        <end position="342"/>
    </location>
</feature>
<dbReference type="PANTHER" id="PTHR28304:SF1">
    <property type="entry name" value="PEROXISOMAL MEMBRANE PROTEIN PEX28"/>
    <property type="match status" value="1"/>
</dbReference>
<evidence type="ECO:0000256" key="4">
    <source>
        <dbReference type="ARBA" id="ARBA00023136"/>
    </source>
</evidence>
<evidence type="ECO:0000256" key="5">
    <source>
        <dbReference type="SAM" id="MobiDB-lite"/>
    </source>
</evidence>
<feature type="region of interest" description="Disordered" evidence="5">
    <location>
        <begin position="252"/>
        <end position="275"/>
    </location>
</feature>
<dbReference type="OrthoDB" id="74314at2759"/>
<evidence type="ECO:0000256" key="2">
    <source>
        <dbReference type="ARBA" id="ARBA00022692"/>
    </source>
</evidence>
<dbReference type="InterPro" id="IPR010482">
    <property type="entry name" value="TECPR1-like_DysF"/>
</dbReference>
<evidence type="ECO:0000259" key="7">
    <source>
        <dbReference type="Pfam" id="PF06398"/>
    </source>
</evidence>
<sequence>MAALVSGLSEIGMESLGSDSVATESETKYSPLPPGQSRAHFTDRLINKVVGKISAAQEREKLKSKLNDTRRAEQPRLSVTQLAVNFKSLSYRLNGFFDFQKQVISVLSWDSTWKTISFLLLYTWGCMYPFMFLVYPLVVVCCGILIPNYVDKHPLGKPSIIPERQRGAESVFGFLKVTKSDVESYYEDTRLSEVREQMFEQTLRDEGYFGEDLSTGLSSAASSDTEDASGAIYGTIADARTKLLVDGLVGVSGERKEGGDEGGNDDTGSSVGPENPSFVDNLSLLINMRDLQNVTTNLLKSMDKFEKLVNRYCSFRDERLSTLLFFEMIGLIAVTCVLGPYIPWSTIFALAGWYGVLWNHPGRAKFLEQFKTEEKDNGIPKRESIPKRIMTKELIIDEPTRYRDVAIFEIEEQDITNPSAYRAFAYSTSCFTVSSSRREQRKKPVGTTDLKTVRAPSREWRFRNESGWRVDKDVEAWCAEVNVEDEVYVEGEWAYDLTREYRRRRLVREVFRRGSS</sequence>
<dbReference type="Proteomes" id="UP000290900">
    <property type="component" value="Unassembled WGS sequence"/>
</dbReference>
<comment type="subcellular location">
    <subcellularLocation>
        <location evidence="1">Membrane</location>
        <topology evidence="1">Multi-pass membrane protein</topology>
    </subcellularLocation>
</comment>
<keyword evidence="4 6" id="KW-0472">Membrane</keyword>
<proteinExistence type="predicted"/>
<protein>
    <submittedName>
        <fullName evidence="8">DEKNAAC102043</fullName>
    </submittedName>
</protein>
<evidence type="ECO:0000256" key="3">
    <source>
        <dbReference type="ARBA" id="ARBA00022989"/>
    </source>
</evidence>
<organism evidence="8 9">
    <name type="scientific">Brettanomyces naardenensis</name>
    <name type="common">Yeast</name>
    <dbReference type="NCBI Taxonomy" id="13370"/>
    <lineage>
        <taxon>Eukaryota</taxon>
        <taxon>Fungi</taxon>
        <taxon>Dikarya</taxon>
        <taxon>Ascomycota</taxon>
        <taxon>Saccharomycotina</taxon>
        <taxon>Pichiomycetes</taxon>
        <taxon>Pichiales</taxon>
        <taxon>Pichiaceae</taxon>
        <taxon>Brettanomyces</taxon>
    </lineage>
</organism>
<keyword evidence="3 6" id="KW-1133">Transmembrane helix</keyword>
<reference evidence="8 9" key="1">
    <citation type="submission" date="2018-12" db="EMBL/GenBank/DDBJ databases">
        <authorList>
            <person name="Tiukova I."/>
            <person name="Dainat J."/>
        </authorList>
    </citation>
    <scope>NUCLEOTIDE SEQUENCE [LARGE SCALE GENOMIC DNA]</scope>
</reference>
<keyword evidence="9" id="KW-1185">Reference proteome</keyword>
<evidence type="ECO:0000313" key="9">
    <source>
        <dbReference type="Proteomes" id="UP000290900"/>
    </source>
</evidence>
<dbReference type="GO" id="GO:0007031">
    <property type="term" value="P:peroxisome organization"/>
    <property type="evidence" value="ECO:0007669"/>
    <property type="project" value="UniProtKB-ARBA"/>
</dbReference>
<dbReference type="Pfam" id="PF06398">
    <property type="entry name" value="Pex24p"/>
    <property type="match status" value="1"/>
</dbReference>
<dbReference type="STRING" id="13370.A0A448YJV1"/>
<evidence type="ECO:0000313" key="8">
    <source>
        <dbReference type="EMBL" id="VEU21171.1"/>
    </source>
</evidence>
<evidence type="ECO:0000256" key="1">
    <source>
        <dbReference type="ARBA" id="ARBA00004141"/>
    </source>
</evidence>
<dbReference type="EMBL" id="CAACVR010000010">
    <property type="protein sequence ID" value="VEU21171.1"/>
    <property type="molecule type" value="Genomic_DNA"/>
</dbReference>
<dbReference type="AlphaFoldDB" id="A0A448YJV1"/>
<name>A0A448YJV1_BRENA</name>
<dbReference type="GO" id="GO:0005778">
    <property type="term" value="C:peroxisomal membrane"/>
    <property type="evidence" value="ECO:0007669"/>
    <property type="project" value="TreeGrafter"/>
</dbReference>
<accession>A0A448YJV1</accession>
<dbReference type="InParanoid" id="A0A448YJV1"/>
<feature type="region of interest" description="Disordered" evidence="5">
    <location>
        <begin position="17"/>
        <end position="39"/>
    </location>
</feature>
<gene>
    <name evidence="8" type="ORF">BRENAR_LOCUS1906</name>
</gene>
<dbReference type="PANTHER" id="PTHR28304">
    <property type="entry name" value="PEROXISOMAL MEMBRANE PROTEIN PEX29"/>
    <property type="match status" value="1"/>
</dbReference>
<dbReference type="FunCoup" id="A0A448YJV1">
    <property type="interactions" value="35"/>
</dbReference>
<feature type="transmembrane region" description="Helical" evidence="6">
    <location>
        <begin position="127"/>
        <end position="150"/>
    </location>
</feature>
<evidence type="ECO:0000256" key="6">
    <source>
        <dbReference type="SAM" id="Phobius"/>
    </source>
</evidence>
<keyword evidence="2 6" id="KW-0812">Transmembrane</keyword>
<feature type="domain" description="TECPR1-like DysF" evidence="7">
    <location>
        <begin position="77"/>
        <end position="508"/>
    </location>
</feature>